<dbReference type="Proteomes" id="UP000077134">
    <property type="component" value="Unassembled WGS sequence"/>
</dbReference>
<dbReference type="OrthoDB" id="9789350at2"/>
<name>A0A167DRB1_9BACL</name>
<organism evidence="3 4">
    <name type="scientific">Paenibacillus crassostreae</name>
    <dbReference type="NCBI Taxonomy" id="1763538"/>
    <lineage>
        <taxon>Bacteria</taxon>
        <taxon>Bacillati</taxon>
        <taxon>Bacillota</taxon>
        <taxon>Bacilli</taxon>
        <taxon>Bacillales</taxon>
        <taxon>Paenibacillaceae</taxon>
        <taxon>Paenibacillus</taxon>
    </lineage>
</organism>
<dbReference type="NCBIfam" id="TIGR02258">
    <property type="entry name" value="2_5_ligase"/>
    <property type="match status" value="1"/>
</dbReference>
<dbReference type="PANTHER" id="PTHR35561">
    <property type="entry name" value="RNA 2',3'-CYCLIC PHOSPHODIESTERASE"/>
    <property type="match status" value="1"/>
</dbReference>
<dbReference type="InterPro" id="IPR009097">
    <property type="entry name" value="Cyclic_Pdiesterase"/>
</dbReference>
<evidence type="ECO:0000313" key="4">
    <source>
        <dbReference type="Proteomes" id="UP000077134"/>
    </source>
</evidence>
<dbReference type="InterPro" id="IPR014051">
    <property type="entry name" value="Phosphoesterase_HXTX"/>
</dbReference>
<comment type="caution">
    <text evidence="3">The sequence shown here is derived from an EMBL/GenBank/DDBJ whole genome shotgun (WGS) entry which is preliminary data.</text>
</comment>
<proteinExistence type="predicted"/>
<dbReference type="EMBL" id="LSFN01000014">
    <property type="protein sequence ID" value="OAB74689.1"/>
    <property type="molecule type" value="Genomic_DNA"/>
</dbReference>
<feature type="domain" description="Phosphoesterase HXTX" evidence="2">
    <location>
        <begin position="2"/>
        <end position="56"/>
    </location>
</feature>
<dbReference type="InterPro" id="IPR004175">
    <property type="entry name" value="RNA_CPDase"/>
</dbReference>
<evidence type="ECO:0000259" key="2">
    <source>
        <dbReference type="Pfam" id="PF02834"/>
    </source>
</evidence>
<evidence type="ECO:0000256" key="1">
    <source>
        <dbReference type="ARBA" id="ARBA00022801"/>
    </source>
</evidence>
<dbReference type="GO" id="GO:0008664">
    <property type="term" value="F:RNA 2',3'-cyclic 3'-phosphodiesterase activity"/>
    <property type="evidence" value="ECO:0007669"/>
    <property type="project" value="InterPro"/>
</dbReference>
<dbReference type="RefSeq" id="WP_082865708.1">
    <property type="nucleotide sequence ID" value="NZ_CP017770.1"/>
</dbReference>
<protein>
    <recommendedName>
        <fullName evidence="2">Phosphoesterase HXTX domain-containing protein</fullName>
    </recommendedName>
</protein>
<sequence length="149" mass="16500">MHPQDYHITIQFLGETTPEQMGGLQTVLSSINEQPLSLKLNGAGFFGSSKAPRILWAGVSGNLTGLNNLHASVIQATHQCGFIVEERRFAAHITLARNYVGEHEFNVEAIQSAPIGVGWKADRFTLMSTHMNASPMYEIIESYPLNLRF</sequence>
<dbReference type="Gene3D" id="3.90.1140.10">
    <property type="entry name" value="Cyclic phosphodiesterase"/>
    <property type="match status" value="1"/>
</dbReference>
<keyword evidence="4" id="KW-1185">Reference proteome</keyword>
<gene>
    <name evidence="3" type="ORF">PNBC_11665</name>
</gene>
<dbReference type="GO" id="GO:0004113">
    <property type="term" value="F:2',3'-cyclic-nucleotide 3'-phosphodiesterase activity"/>
    <property type="evidence" value="ECO:0007669"/>
    <property type="project" value="InterPro"/>
</dbReference>
<accession>A0A167DRB1</accession>
<dbReference type="PANTHER" id="PTHR35561:SF1">
    <property type="entry name" value="RNA 2',3'-CYCLIC PHOSPHODIESTERASE"/>
    <property type="match status" value="1"/>
</dbReference>
<keyword evidence="1" id="KW-0378">Hydrolase</keyword>
<dbReference type="AlphaFoldDB" id="A0A167DRB1"/>
<reference evidence="3 4" key="1">
    <citation type="submission" date="2016-02" db="EMBL/GenBank/DDBJ databases">
        <title>Paenibacillus sp. LPB0068, isolated from Crassostrea gigas.</title>
        <authorList>
            <person name="Shin S.-K."/>
            <person name="Yi H."/>
        </authorList>
    </citation>
    <scope>NUCLEOTIDE SEQUENCE [LARGE SCALE GENOMIC DNA]</scope>
    <source>
        <strain evidence="3 4">LPB0068</strain>
    </source>
</reference>
<evidence type="ECO:0000313" key="3">
    <source>
        <dbReference type="EMBL" id="OAB74689.1"/>
    </source>
</evidence>
<dbReference type="SUPFAM" id="SSF55144">
    <property type="entry name" value="LigT-like"/>
    <property type="match status" value="1"/>
</dbReference>
<dbReference type="Pfam" id="PF02834">
    <property type="entry name" value="LigT_PEase"/>
    <property type="match status" value="1"/>
</dbReference>